<accession>A0ABT1C149</accession>
<sequence length="144" mass="16843">MPNKSHFIIRNSKSISLGFKKNRNADHQEKIVKELLINYSAQQKHLLSSFRNMCLVLEKRSNNQDSALQVPHIQRIRIRFLTQAKKDIIENYQKFGLIPMTLSDMNQTVIFDIYDSVQFHQFKHLIDKFANASPNDIPKDCLSL</sequence>
<gene>
    <name evidence="1" type="ORF">NG821_11480</name>
</gene>
<protein>
    <recommendedName>
        <fullName evidence="3">Ribosomal protein S10</fullName>
    </recommendedName>
</protein>
<dbReference type="EMBL" id="JAMXLY010000059">
    <property type="protein sequence ID" value="MCO6026447.1"/>
    <property type="molecule type" value="Genomic_DNA"/>
</dbReference>
<proteinExistence type="predicted"/>
<evidence type="ECO:0000313" key="2">
    <source>
        <dbReference type="Proteomes" id="UP001204015"/>
    </source>
</evidence>
<keyword evidence="2" id="KW-1185">Reference proteome</keyword>
<name>A0ABT1C149_9BACT</name>
<comment type="caution">
    <text evidence="1">The sequence shown here is derived from an EMBL/GenBank/DDBJ whole genome shotgun (WGS) entry which is preliminary data.</text>
</comment>
<evidence type="ECO:0008006" key="3">
    <source>
        <dbReference type="Google" id="ProtNLM"/>
    </source>
</evidence>
<dbReference type="RefSeq" id="WP_252761800.1">
    <property type="nucleotide sequence ID" value="NZ_JAMXLY010000059.1"/>
</dbReference>
<reference evidence="1 2" key="1">
    <citation type="submission" date="2022-06" db="EMBL/GenBank/DDBJ databases">
        <title>A taxonomic note on the genus Prevotella: Description of four novel genera and emended description of the genera Hallella and Xylanibacter.</title>
        <authorList>
            <person name="Hitch T.C.A."/>
        </authorList>
    </citation>
    <scope>NUCLEOTIDE SEQUENCE [LARGE SCALE GENOMIC DNA]</scope>
    <source>
        <strain evidence="1 2">DSM 100619</strain>
    </source>
</reference>
<organism evidence="1 2">
    <name type="scientific">Segatella cerevisiae</name>
    <dbReference type="NCBI Taxonomy" id="2053716"/>
    <lineage>
        <taxon>Bacteria</taxon>
        <taxon>Pseudomonadati</taxon>
        <taxon>Bacteroidota</taxon>
        <taxon>Bacteroidia</taxon>
        <taxon>Bacteroidales</taxon>
        <taxon>Prevotellaceae</taxon>
        <taxon>Segatella</taxon>
    </lineage>
</organism>
<evidence type="ECO:0000313" key="1">
    <source>
        <dbReference type="EMBL" id="MCO6026447.1"/>
    </source>
</evidence>
<dbReference type="Proteomes" id="UP001204015">
    <property type="component" value="Unassembled WGS sequence"/>
</dbReference>